<feature type="domain" description="ATPase" evidence="1">
    <location>
        <begin position="4"/>
        <end position="195"/>
    </location>
</feature>
<dbReference type="Proteomes" id="UP000051862">
    <property type="component" value="Unassembled WGS sequence"/>
</dbReference>
<evidence type="ECO:0000313" key="4">
    <source>
        <dbReference type="EMBL" id="KQH82499.1"/>
    </source>
</evidence>
<dbReference type="PANTHER" id="PTHR34704:SF1">
    <property type="entry name" value="ATPASE"/>
    <property type="match status" value="1"/>
</dbReference>
<reference evidence="5 7" key="3">
    <citation type="submission" date="2016-10" db="EMBL/GenBank/DDBJ databases">
        <authorList>
            <person name="de Groot N.N."/>
        </authorList>
    </citation>
    <scope>NUCLEOTIDE SEQUENCE [LARGE SCALE GENOMIC DNA]</scope>
    <source>
        <strain evidence="5 7">OGL-20</strain>
    </source>
</reference>
<evidence type="ECO:0000313" key="3">
    <source>
        <dbReference type="EMBL" id="ASJ12500.1"/>
    </source>
</evidence>
<dbReference type="GeneID" id="33333991"/>
<dbReference type="Pfam" id="PF03008">
    <property type="entry name" value="DUF234"/>
    <property type="match status" value="1"/>
</dbReference>
<evidence type="ECO:0008006" key="9">
    <source>
        <dbReference type="Google" id="ProtNLM"/>
    </source>
</evidence>
<dbReference type="EMBL" id="LIXN01000008">
    <property type="protein sequence ID" value="KQH82499.1"/>
    <property type="molecule type" value="Genomic_DNA"/>
</dbReference>
<dbReference type="KEGG" id="ttd:A3L14_06165"/>
<dbReference type="InterPro" id="IPR011579">
    <property type="entry name" value="ATPase_dom"/>
</dbReference>
<dbReference type="InterPro" id="IPR036390">
    <property type="entry name" value="WH_DNA-bd_sf"/>
</dbReference>
<dbReference type="SUPFAM" id="SSF52540">
    <property type="entry name" value="P-loop containing nucleoside triphosphate hydrolases"/>
    <property type="match status" value="1"/>
</dbReference>
<dbReference type="PATRIC" id="fig|277988.4.peg.1275"/>
<dbReference type="GO" id="GO:0005524">
    <property type="term" value="F:ATP binding"/>
    <property type="evidence" value="ECO:0007669"/>
    <property type="project" value="InterPro"/>
</dbReference>
<evidence type="ECO:0000259" key="1">
    <source>
        <dbReference type="Pfam" id="PF01637"/>
    </source>
</evidence>
<proteinExistence type="predicted"/>
<keyword evidence="8" id="KW-1185">Reference proteome</keyword>
<dbReference type="InterPro" id="IPR004256">
    <property type="entry name" value="DUF234"/>
</dbReference>
<sequence length="457" mass="54025">MGHFVDRIEELKALRERISSDNFELIVIYGRRRVGKTRLVLEAVKDVPHVYYLAVEGDNLRHFRETAERVFQEVRYARGDWEGLLHALRGKVIVIDEFPNLIKEDPTVLSVFQRAIDTDLSDSKAKLILLGSSVSIMTEKVLSYKSPLYGRRTGSMKLKPLKFLHLREFFPNADWKELVEVYGMTDGIPFYITQVKLPFWEWLDRELKNPVSFFRDEVDFLLRYEFTETRTYRRILEAISLGKTTPKEIRDFIGMRHSDVTPYLRNLIETGLLVREVPITEKSNSKRGRYYLADNFLAFWFRFIYPNLSAIEEGIFDVEEIKRDYSHYLGQVFEKAAKQFLIELNRVQKLPFRFTKIGRWWRKGEEIDLLALNEREKKALFVEVKWKELSEKDARGVLRDLERKSELVELESWEKSYGIVAKVVEGKEGLREKGWLVWDLENFERLITSETQIQRGA</sequence>
<evidence type="ECO:0000313" key="7">
    <source>
        <dbReference type="Proteomes" id="UP000182125"/>
    </source>
</evidence>
<dbReference type="Proteomes" id="UP000250136">
    <property type="component" value="Chromosome"/>
</dbReference>
<protein>
    <recommendedName>
        <fullName evidence="9">ATPase</fullName>
    </recommendedName>
</protein>
<dbReference type="RefSeq" id="WP_055429394.1">
    <property type="nucleotide sequence ID" value="NZ_CP015105.1"/>
</dbReference>
<evidence type="ECO:0000313" key="6">
    <source>
        <dbReference type="Proteomes" id="UP000051862"/>
    </source>
</evidence>
<dbReference type="SUPFAM" id="SSF46785">
    <property type="entry name" value="Winged helix' DNA-binding domain"/>
    <property type="match status" value="1"/>
</dbReference>
<gene>
    <name evidence="3" type="ORF">A3L14_06165</name>
    <name evidence="4" type="ORF">AMR53_06080</name>
    <name evidence="5" type="ORF">SAMN05216170_0722</name>
</gene>
<dbReference type="STRING" id="277988.SAMN05216170_0722"/>
<feature type="domain" description="DUF234" evidence="2">
    <location>
        <begin position="300"/>
        <end position="397"/>
    </location>
</feature>
<dbReference type="PANTHER" id="PTHR34704">
    <property type="entry name" value="ATPASE"/>
    <property type="match status" value="1"/>
</dbReference>
<dbReference type="EMBL" id="CP015105">
    <property type="protein sequence ID" value="ASJ12500.1"/>
    <property type="molecule type" value="Genomic_DNA"/>
</dbReference>
<dbReference type="EMBL" id="FOIW01000001">
    <property type="protein sequence ID" value="SEV89737.1"/>
    <property type="molecule type" value="Genomic_DNA"/>
</dbReference>
<reference evidence="3 8" key="2">
    <citation type="submission" date="2016-04" db="EMBL/GenBank/DDBJ databases">
        <title>Complete genome sequence of Thermococcus thioreducens type strain OGL-20P.</title>
        <authorList>
            <person name="Oger P.M."/>
        </authorList>
    </citation>
    <scope>NUCLEOTIDE SEQUENCE [LARGE SCALE GENOMIC DNA]</scope>
    <source>
        <strain evidence="3 8">OGL-20P</strain>
    </source>
</reference>
<evidence type="ECO:0000313" key="8">
    <source>
        <dbReference type="Proteomes" id="UP000250136"/>
    </source>
</evidence>
<accession>A0A0Q2S4V6</accession>
<evidence type="ECO:0000259" key="2">
    <source>
        <dbReference type="Pfam" id="PF03008"/>
    </source>
</evidence>
<dbReference type="Gene3D" id="3.40.50.300">
    <property type="entry name" value="P-loop containing nucleotide triphosphate hydrolases"/>
    <property type="match status" value="2"/>
</dbReference>
<reference evidence="4 6" key="1">
    <citation type="submission" date="2015-08" db="EMBL/GenBank/DDBJ databases">
        <title>Thermococcus thioreducens DSM 14981 genome sequencing.</title>
        <authorList>
            <person name="Hong S.-J."/>
            <person name="Kim M.-C."/>
            <person name="Shin J.-H."/>
        </authorList>
    </citation>
    <scope>NUCLEOTIDE SEQUENCE [LARGE SCALE GENOMIC DNA]</scope>
    <source>
        <strain evidence="4 6">DSM 14981</strain>
    </source>
</reference>
<name>A0A0Q2S4V6_9EURY</name>
<evidence type="ECO:0000313" key="5">
    <source>
        <dbReference type="EMBL" id="SEV89737.1"/>
    </source>
</evidence>
<dbReference type="InterPro" id="IPR027417">
    <property type="entry name" value="P-loop_NTPase"/>
</dbReference>
<dbReference type="OrthoDB" id="132045at2157"/>
<dbReference type="AlphaFoldDB" id="A0A0Q2S4V6"/>
<organism evidence="4 6">
    <name type="scientific">Thermococcus thioreducens</name>
    <dbReference type="NCBI Taxonomy" id="277988"/>
    <lineage>
        <taxon>Archaea</taxon>
        <taxon>Methanobacteriati</taxon>
        <taxon>Methanobacteriota</taxon>
        <taxon>Thermococci</taxon>
        <taxon>Thermococcales</taxon>
        <taxon>Thermococcaceae</taxon>
        <taxon>Thermococcus</taxon>
    </lineage>
</organism>
<dbReference type="Gene3D" id="1.10.10.10">
    <property type="entry name" value="Winged helix-like DNA-binding domain superfamily/Winged helix DNA-binding domain"/>
    <property type="match status" value="1"/>
</dbReference>
<dbReference type="Pfam" id="PF01637">
    <property type="entry name" value="ATPase_2"/>
    <property type="match status" value="1"/>
</dbReference>
<dbReference type="InterPro" id="IPR036388">
    <property type="entry name" value="WH-like_DNA-bd_sf"/>
</dbReference>
<dbReference type="Proteomes" id="UP000182125">
    <property type="component" value="Unassembled WGS sequence"/>
</dbReference>